<evidence type="ECO:0000256" key="1">
    <source>
        <dbReference type="ARBA" id="ARBA00023125"/>
    </source>
</evidence>
<keyword evidence="1 2" id="KW-0238">DNA-binding</keyword>
<gene>
    <name evidence="4" type="ORF">AKJ08_0076</name>
</gene>
<sequence length="107" mass="11498">MPGFDYNTLMRQVRKMQEEAAKKKEELAATVRVEGKAGDGLVVATVNGVREVVALKIDPKAVDPSDVSMLEDLIIAAVNQAMQEAKVKEDAEMGKLTGGIKIPGLTM</sequence>
<dbReference type="NCBIfam" id="TIGR00103">
    <property type="entry name" value="DNA_YbaB_EbfC"/>
    <property type="match status" value="1"/>
</dbReference>
<dbReference type="KEGG" id="vin:AKJ08_0076"/>
<keyword evidence="5" id="KW-1185">Reference proteome</keyword>
<dbReference type="HAMAP" id="MF_00274">
    <property type="entry name" value="DNA_YbaB_EbfC"/>
    <property type="match status" value="1"/>
</dbReference>
<dbReference type="Pfam" id="PF02575">
    <property type="entry name" value="YbaB_DNA_bd"/>
    <property type="match status" value="1"/>
</dbReference>
<dbReference type="OrthoDB" id="9803080at2"/>
<evidence type="ECO:0000256" key="3">
    <source>
        <dbReference type="SAM" id="Coils"/>
    </source>
</evidence>
<keyword evidence="3" id="KW-0175">Coiled coil</keyword>
<evidence type="ECO:0000313" key="5">
    <source>
        <dbReference type="Proteomes" id="UP000055590"/>
    </source>
</evidence>
<comment type="similarity">
    <text evidence="2">Belongs to the YbaB/EbfC family.</text>
</comment>
<protein>
    <recommendedName>
        <fullName evidence="2">Nucleoid-associated protein AKJ08_0076</fullName>
    </recommendedName>
</protein>
<feature type="coiled-coil region" evidence="3">
    <location>
        <begin position="6"/>
        <end position="33"/>
    </location>
</feature>
<dbReference type="GO" id="GO:0003677">
    <property type="term" value="F:DNA binding"/>
    <property type="evidence" value="ECO:0007669"/>
    <property type="project" value="UniProtKB-UniRule"/>
</dbReference>
<dbReference type="SUPFAM" id="SSF82607">
    <property type="entry name" value="YbaB-like"/>
    <property type="match status" value="1"/>
</dbReference>
<organism evidence="4 5">
    <name type="scientific">Vulgatibacter incomptus</name>
    <dbReference type="NCBI Taxonomy" id="1391653"/>
    <lineage>
        <taxon>Bacteria</taxon>
        <taxon>Pseudomonadati</taxon>
        <taxon>Myxococcota</taxon>
        <taxon>Myxococcia</taxon>
        <taxon>Myxococcales</taxon>
        <taxon>Cystobacterineae</taxon>
        <taxon>Vulgatibacteraceae</taxon>
        <taxon>Vulgatibacter</taxon>
    </lineage>
</organism>
<comment type="subunit">
    <text evidence="2">Homodimer.</text>
</comment>
<dbReference type="PANTHER" id="PTHR33449:SF1">
    <property type="entry name" value="NUCLEOID-ASSOCIATED PROTEIN YBAB"/>
    <property type="match status" value="1"/>
</dbReference>
<dbReference type="PANTHER" id="PTHR33449">
    <property type="entry name" value="NUCLEOID-ASSOCIATED PROTEIN YBAB"/>
    <property type="match status" value="1"/>
</dbReference>
<name>A0A0K1P9B2_9BACT</name>
<reference evidence="4 5" key="1">
    <citation type="submission" date="2015-08" db="EMBL/GenBank/DDBJ databases">
        <authorList>
            <person name="Babu N.S."/>
            <person name="Beckwith C.J."/>
            <person name="Beseler K.G."/>
            <person name="Brison A."/>
            <person name="Carone J.V."/>
            <person name="Caskin T.P."/>
            <person name="Diamond M."/>
            <person name="Durham M.E."/>
            <person name="Foxe J.M."/>
            <person name="Go M."/>
            <person name="Henderson B.A."/>
            <person name="Jones I.B."/>
            <person name="McGettigan J.A."/>
            <person name="Micheletti S.J."/>
            <person name="Nasrallah M.E."/>
            <person name="Ortiz D."/>
            <person name="Piller C.R."/>
            <person name="Privatt S.R."/>
            <person name="Schneider S.L."/>
            <person name="Sharp S."/>
            <person name="Smith T.C."/>
            <person name="Stanton J.D."/>
            <person name="Ullery H.E."/>
            <person name="Wilson R.J."/>
            <person name="Serrano M.G."/>
            <person name="Buck G."/>
            <person name="Lee V."/>
            <person name="Wang Y."/>
            <person name="Carvalho R."/>
            <person name="Voegtly L."/>
            <person name="Shi R."/>
            <person name="Duckworth R."/>
            <person name="Johnson A."/>
            <person name="Loviza R."/>
            <person name="Walstead R."/>
            <person name="Shah Z."/>
            <person name="Kiflezghi M."/>
            <person name="Wade K."/>
            <person name="Ball S.L."/>
            <person name="Bradley K.W."/>
            <person name="Asai D.J."/>
            <person name="Bowman C.A."/>
            <person name="Russell D.A."/>
            <person name="Pope W.H."/>
            <person name="Jacobs-Sera D."/>
            <person name="Hendrix R.W."/>
            <person name="Hatfull G.F."/>
        </authorList>
    </citation>
    <scope>NUCLEOTIDE SEQUENCE [LARGE SCALE GENOMIC DNA]</scope>
    <source>
        <strain evidence="4 5">DSM 27710</strain>
    </source>
</reference>
<proteinExistence type="inferred from homology"/>
<accession>A0A0K1P9B2</accession>
<dbReference type="EMBL" id="CP012332">
    <property type="protein sequence ID" value="AKU89689.1"/>
    <property type="molecule type" value="Genomic_DNA"/>
</dbReference>
<dbReference type="PIRSF" id="PIRSF004555">
    <property type="entry name" value="UCP004555"/>
    <property type="match status" value="1"/>
</dbReference>
<dbReference type="STRING" id="1391653.AKJ08_0076"/>
<dbReference type="InterPro" id="IPR036894">
    <property type="entry name" value="YbaB-like_sf"/>
</dbReference>
<evidence type="ECO:0000256" key="2">
    <source>
        <dbReference type="HAMAP-Rule" id="MF_00274"/>
    </source>
</evidence>
<dbReference type="Gene3D" id="3.30.1310.10">
    <property type="entry name" value="Nucleoid-associated protein YbaB-like domain"/>
    <property type="match status" value="1"/>
</dbReference>
<dbReference type="Proteomes" id="UP000055590">
    <property type="component" value="Chromosome"/>
</dbReference>
<keyword evidence="2" id="KW-0963">Cytoplasm</keyword>
<comment type="subcellular location">
    <subcellularLocation>
        <location evidence="2">Cytoplasm</location>
        <location evidence="2">Nucleoid</location>
    </subcellularLocation>
</comment>
<dbReference type="AlphaFoldDB" id="A0A0K1P9B2"/>
<dbReference type="InterPro" id="IPR004401">
    <property type="entry name" value="YbaB/EbfC"/>
</dbReference>
<dbReference type="RefSeq" id="WP_050724248.1">
    <property type="nucleotide sequence ID" value="NZ_CP012332.1"/>
</dbReference>
<dbReference type="GO" id="GO:0005829">
    <property type="term" value="C:cytosol"/>
    <property type="evidence" value="ECO:0007669"/>
    <property type="project" value="TreeGrafter"/>
</dbReference>
<evidence type="ECO:0000313" key="4">
    <source>
        <dbReference type="EMBL" id="AKU89689.1"/>
    </source>
</evidence>
<comment type="function">
    <text evidence="2">Binds to DNA and alters its conformation. May be involved in regulation of gene expression, nucleoid organization and DNA protection.</text>
</comment>
<dbReference type="GO" id="GO:0043590">
    <property type="term" value="C:bacterial nucleoid"/>
    <property type="evidence" value="ECO:0007669"/>
    <property type="project" value="UniProtKB-UniRule"/>
</dbReference>